<feature type="compositionally biased region" description="Polar residues" evidence="7">
    <location>
        <begin position="1319"/>
        <end position="1328"/>
    </location>
</feature>
<accession>W2RNN4</accession>
<evidence type="ECO:0000256" key="4">
    <source>
        <dbReference type="ARBA" id="ARBA00022786"/>
    </source>
</evidence>
<dbReference type="HOGENOM" id="CLU_003155_0_0_1"/>
<dbReference type="InterPro" id="IPR038765">
    <property type="entry name" value="Papain-like_cys_pep_sf"/>
</dbReference>
<dbReference type="GeneID" id="19975638"/>
<gene>
    <name evidence="9" type="ORF">HMPREF1541_08299</name>
</gene>
<dbReference type="InterPro" id="IPR025305">
    <property type="entry name" value="UCH_repeat_domain"/>
</dbReference>
<evidence type="ECO:0000259" key="8">
    <source>
        <dbReference type="PROSITE" id="PS50235"/>
    </source>
</evidence>
<proteinExistence type="predicted"/>
<dbReference type="InterPro" id="IPR001394">
    <property type="entry name" value="Peptidase_C19_UCH"/>
</dbReference>
<dbReference type="GO" id="GO:0043161">
    <property type="term" value="P:proteasome-mediated ubiquitin-dependent protein catabolic process"/>
    <property type="evidence" value="ECO:0007669"/>
    <property type="project" value="InterPro"/>
</dbReference>
<dbReference type="OrthoDB" id="2420415at2759"/>
<keyword evidence="4" id="KW-0833">Ubl conjugation pathway</keyword>
<dbReference type="PANTHER" id="PTHR43982">
    <property type="entry name" value="UBIQUITIN CARBOXYL-TERMINAL HYDROLASE"/>
    <property type="match status" value="1"/>
</dbReference>
<keyword evidence="5" id="KW-0378">Hydrolase</keyword>
<keyword evidence="10" id="KW-1185">Reference proteome</keyword>
<feature type="compositionally biased region" description="Basic and acidic residues" evidence="7">
    <location>
        <begin position="1329"/>
        <end position="1340"/>
    </location>
</feature>
<dbReference type="SUPFAM" id="SSF54001">
    <property type="entry name" value="Cysteine proteinases"/>
    <property type="match status" value="1"/>
</dbReference>
<organism evidence="9 10">
    <name type="scientific">Cyphellophora europaea (strain CBS 101466)</name>
    <name type="common">Phialophora europaea</name>
    <dbReference type="NCBI Taxonomy" id="1220924"/>
    <lineage>
        <taxon>Eukaryota</taxon>
        <taxon>Fungi</taxon>
        <taxon>Dikarya</taxon>
        <taxon>Ascomycota</taxon>
        <taxon>Pezizomycotina</taxon>
        <taxon>Eurotiomycetes</taxon>
        <taxon>Chaetothyriomycetidae</taxon>
        <taxon>Chaetothyriales</taxon>
        <taxon>Cyphellophoraceae</taxon>
        <taxon>Cyphellophora</taxon>
    </lineage>
</organism>
<dbReference type="eggNOG" id="KOG1863">
    <property type="taxonomic scope" value="Eukaryota"/>
</dbReference>
<dbReference type="Pfam" id="PF13446">
    <property type="entry name" value="RPT"/>
    <property type="match status" value="4"/>
</dbReference>
<dbReference type="InterPro" id="IPR044635">
    <property type="entry name" value="UBP14-like"/>
</dbReference>
<dbReference type="InParanoid" id="W2RNN4"/>
<dbReference type="GO" id="GO:0061136">
    <property type="term" value="P:regulation of proteasomal protein catabolic process"/>
    <property type="evidence" value="ECO:0007669"/>
    <property type="project" value="TreeGrafter"/>
</dbReference>
<feature type="region of interest" description="Disordered" evidence="7">
    <location>
        <begin position="1261"/>
        <end position="1301"/>
    </location>
</feature>
<dbReference type="InterPro" id="IPR028889">
    <property type="entry name" value="USP"/>
</dbReference>
<dbReference type="InterPro" id="IPR018200">
    <property type="entry name" value="USP_CS"/>
</dbReference>
<evidence type="ECO:0000256" key="6">
    <source>
        <dbReference type="ARBA" id="ARBA00022807"/>
    </source>
</evidence>
<evidence type="ECO:0000313" key="10">
    <source>
        <dbReference type="Proteomes" id="UP000030752"/>
    </source>
</evidence>
<dbReference type="EC" id="3.4.19.12" evidence="2"/>
<keyword evidence="6" id="KW-0788">Thiol protease</keyword>
<dbReference type="GO" id="GO:0016579">
    <property type="term" value="P:protein deubiquitination"/>
    <property type="evidence" value="ECO:0007669"/>
    <property type="project" value="InterPro"/>
</dbReference>
<dbReference type="PANTHER" id="PTHR43982:SF6">
    <property type="entry name" value="UBIQUITIN CARBOXYL-TERMINAL HYDROLASE 2-RELATED"/>
    <property type="match status" value="1"/>
</dbReference>
<dbReference type="VEuPathDB" id="FungiDB:HMPREF1541_08299"/>
<evidence type="ECO:0000256" key="3">
    <source>
        <dbReference type="ARBA" id="ARBA00022670"/>
    </source>
</evidence>
<dbReference type="FunCoup" id="W2RNN4">
    <property type="interactions" value="54"/>
</dbReference>
<dbReference type="PROSITE" id="PS00972">
    <property type="entry name" value="USP_1"/>
    <property type="match status" value="1"/>
</dbReference>
<dbReference type="Gene3D" id="3.90.70.10">
    <property type="entry name" value="Cysteine proteinases"/>
    <property type="match status" value="2"/>
</dbReference>
<comment type="catalytic activity">
    <reaction evidence="1">
        <text>Thiol-dependent hydrolysis of ester, thioester, amide, peptide and isopeptide bonds formed by the C-terminal Gly of ubiquitin (a 76-residue protein attached to proteins as an intracellular targeting signal).</text>
        <dbReference type="EC" id="3.4.19.12"/>
    </reaction>
</comment>
<protein>
    <recommendedName>
        <fullName evidence="2">ubiquitinyl hydrolase 1</fullName>
        <ecNumber evidence="2">3.4.19.12</ecNumber>
    </recommendedName>
</protein>
<dbReference type="Proteomes" id="UP000030752">
    <property type="component" value="Unassembled WGS sequence"/>
</dbReference>
<evidence type="ECO:0000256" key="7">
    <source>
        <dbReference type="SAM" id="MobiDB-lite"/>
    </source>
</evidence>
<feature type="domain" description="USP" evidence="8">
    <location>
        <begin position="623"/>
        <end position="1245"/>
    </location>
</feature>
<dbReference type="GO" id="GO:0004843">
    <property type="term" value="F:cysteine-type deubiquitinase activity"/>
    <property type="evidence" value="ECO:0007669"/>
    <property type="project" value="UniProtKB-EC"/>
</dbReference>
<reference evidence="9 10" key="1">
    <citation type="submission" date="2013-03" db="EMBL/GenBank/DDBJ databases">
        <title>The Genome Sequence of Phialophora europaea CBS 101466.</title>
        <authorList>
            <consortium name="The Broad Institute Genomics Platform"/>
            <person name="Cuomo C."/>
            <person name="de Hoog S."/>
            <person name="Gorbushina A."/>
            <person name="Walker B."/>
            <person name="Young S.K."/>
            <person name="Zeng Q."/>
            <person name="Gargeya S."/>
            <person name="Fitzgerald M."/>
            <person name="Haas B."/>
            <person name="Abouelleil A."/>
            <person name="Allen A.W."/>
            <person name="Alvarado L."/>
            <person name="Arachchi H.M."/>
            <person name="Berlin A.M."/>
            <person name="Chapman S.B."/>
            <person name="Gainer-Dewar J."/>
            <person name="Goldberg J."/>
            <person name="Griggs A."/>
            <person name="Gujja S."/>
            <person name="Hansen M."/>
            <person name="Howarth C."/>
            <person name="Imamovic A."/>
            <person name="Ireland A."/>
            <person name="Larimer J."/>
            <person name="McCowan C."/>
            <person name="Murphy C."/>
            <person name="Pearson M."/>
            <person name="Poon T.W."/>
            <person name="Priest M."/>
            <person name="Roberts A."/>
            <person name="Saif S."/>
            <person name="Shea T."/>
            <person name="Sisk P."/>
            <person name="Sykes S."/>
            <person name="Wortman J."/>
            <person name="Nusbaum C."/>
            <person name="Birren B."/>
        </authorList>
    </citation>
    <scope>NUCLEOTIDE SEQUENCE [LARGE SCALE GENOMIC DNA]</scope>
    <source>
        <strain evidence="9 10">CBS 101466</strain>
    </source>
</reference>
<dbReference type="EMBL" id="KB822724">
    <property type="protein sequence ID" value="ETN37308.1"/>
    <property type="molecule type" value="Genomic_DNA"/>
</dbReference>
<feature type="region of interest" description="Disordered" evidence="7">
    <location>
        <begin position="1316"/>
        <end position="1355"/>
    </location>
</feature>
<feature type="compositionally biased region" description="Basic and acidic residues" evidence="7">
    <location>
        <begin position="820"/>
        <end position="851"/>
    </location>
</feature>
<feature type="compositionally biased region" description="Polar residues" evidence="7">
    <location>
        <begin position="1286"/>
        <end position="1296"/>
    </location>
</feature>
<dbReference type="Pfam" id="PF00443">
    <property type="entry name" value="UCH"/>
    <property type="match status" value="2"/>
</dbReference>
<name>W2RNN4_CYPE1</name>
<feature type="compositionally biased region" description="Pro residues" evidence="7">
    <location>
        <begin position="891"/>
        <end position="904"/>
    </location>
</feature>
<feature type="compositionally biased region" description="Polar residues" evidence="7">
    <location>
        <begin position="783"/>
        <end position="804"/>
    </location>
</feature>
<keyword evidence="3" id="KW-0645">Protease</keyword>
<dbReference type="RefSeq" id="XP_008720840.1">
    <property type="nucleotide sequence ID" value="XM_008722618.1"/>
</dbReference>
<feature type="region of interest" description="Disordered" evidence="7">
    <location>
        <begin position="718"/>
        <end position="909"/>
    </location>
</feature>
<evidence type="ECO:0000313" key="9">
    <source>
        <dbReference type="EMBL" id="ETN37308.1"/>
    </source>
</evidence>
<evidence type="ECO:0000256" key="5">
    <source>
        <dbReference type="ARBA" id="ARBA00022801"/>
    </source>
</evidence>
<dbReference type="PROSITE" id="PS50235">
    <property type="entry name" value="USP_3"/>
    <property type="match status" value="1"/>
</dbReference>
<sequence>MMLTVASGRCAPTLLEDLTLHNLDRPSPPGFNLIRDNVLSFSRGQTLSAFLHPHNCRHVFWTKPRQSDLPALDELPDSHTKWSVAAVCGKCRTHLNLNIDYSDGWQPSPCPNTENPLHHFVRAQWKEAAARRVWEERMLGSPAEITVFQCSAKGCSARLTVRYTPPVLQDDVVHTLTDREILRQRSEAAFKANEGNTQGMKQPTIIDVLSDLRVYISNAWNKGQARRAINMTNKRFMVRFGPNGDACKEVLETLRFQRDVANNCWQVPEPDFTDSSPLQDPVNLFLDDVEHELLALMLSRPAEELQNLNDLRAGPLATRDLQRLCSAQDYETAMFSRTNKADPSQRPAAYVGLGIVPDAADRLIQYAYQRQVANDESNVPYYFEFLRDIALERRSEILQTEVSMEESMGRFSAKALEQAFSSFGISRHDTLDDDNIIGMFQSRAMDMPAHESELRQSLRIVGAWRRSHKILAIADNVMNTHEQALQFLGADPAVSDDYIQALFTSKIVENKAMEEQAKKAVRLIAQNRNSILLNRWINSNFSGDLNMLAPEGYQALSLNEDVDDETVKVSYEFNIMEQPENREYYAKALEAIAIQRNSFVLRDLLQGTARPTQEVVGRDDEPVGLDNIGNTCYLNSLLQFLFTVAELRRIVLDFDQFKMDITDAKMANKKVGQRQVTRREVQTAQDFVNNLGQLFRGMIESSSSTIKPAKELARLTLETHGAQERMRRRSTLMSDRPSLGHLDSQPVFGPQPNPDQKQAPVMEDSTVMESPAQEEPTAMQVDDPNQNSDSSLQYDKSDNSSEATLVSRPATPGTPVTVEQQKELLDNKENLSPTKLDESPKHGDLEGEHPEPLAPASPSKVNSQAGALAKHQKDREPYTDTVEPIEATPKYAPPPGKPPPVPPRKPAEPTTDILEEYARQQDVTEVIAHCLFQFSCAIRGTGVDASGEQLDEVHDTFFGQNVIHTVPEKEAPAPIQFNNIITRVANKPKDVYDALDSELDLTEREGGSKAFISISRLPPIFSMALDRVAWDKTAKRPMKQDDHVQIPERIYLDRYLEAEPNSNLMERRKQSWAMKSELAGLIDRRDKLETKVANGRDLPTLFADAKLALEYLQTNPDFTSPDSDSDEDLERLLDPTIAVALGALADDLAVELKSVNTRIAYIEQQLKESFADMREHPYRLHAAFFHRGGATGGHYWVYIFDHVKECWRRYNDDHVNVVSDLNELFGKPDGTSGTPNPYFLVYVREDKAKSLVETVKRDIVYSAPDGPPPSAQLGHSDAEAWKSDSWAGNRQPQSQMEAMPPGAGQEMMEINGGVGAWNSECSDSGSSLQKDRHGVEDKFGAWDNSQLTTDRRINW</sequence>
<dbReference type="STRING" id="1220924.W2RNN4"/>
<evidence type="ECO:0000256" key="2">
    <source>
        <dbReference type="ARBA" id="ARBA00012759"/>
    </source>
</evidence>
<evidence type="ECO:0000256" key="1">
    <source>
        <dbReference type="ARBA" id="ARBA00000707"/>
    </source>
</evidence>
<dbReference type="GO" id="GO:0070628">
    <property type="term" value="F:proteasome binding"/>
    <property type="evidence" value="ECO:0007669"/>
    <property type="project" value="TreeGrafter"/>
</dbReference>